<dbReference type="AlphaFoldDB" id="A0A9X5N8F1"/>
<name>A0A9X5N8F1_BACTU</name>
<dbReference type="Proteomes" id="UP000175994">
    <property type="component" value="Unassembled WGS sequence"/>
</dbReference>
<comment type="caution">
    <text evidence="2">The sequence shown here is derived from an EMBL/GenBank/DDBJ whole genome shotgun (WGS) entry which is preliminary data.</text>
</comment>
<reference evidence="2 3" key="1">
    <citation type="submission" date="2016-04" db="EMBL/GenBank/DDBJ databases">
        <title>Bacillus thuringiensis and Bacillus weihenstephanensis as novel biocontrol agents of wilt causing Verticillium species.</title>
        <authorList>
            <person name="Hollensteiner J."/>
            <person name="Wemheuer F."/>
            <person name="Harting R."/>
            <person name="Kolarzyk A."/>
            <person name="Diaz-Valerio S."/>
            <person name="Poehlein A."/>
            <person name="Brzuszkiewicz E."/>
            <person name="Nesemann K."/>
            <person name="Braus-Stromeyer S."/>
            <person name="Braus G."/>
            <person name="Daniel R."/>
            <person name="Liesegang H."/>
        </authorList>
    </citation>
    <scope>NUCLEOTIDE SEQUENCE [LARGE SCALE GENOMIC DNA]</scope>
    <source>
        <strain evidence="2 3">GOE4</strain>
    </source>
</reference>
<evidence type="ECO:0000313" key="3">
    <source>
        <dbReference type="Proteomes" id="UP000175994"/>
    </source>
</evidence>
<keyword evidence="1" id="KW-0812">Transmembrane</keyword>
<keyword evidence="1" id="KW-1133">Transmembrane helix</keyword>
<sequence>METEGNFVKGIQYGCALSFTFWLFLYCLIEIIKTG</sequence>
<dbReference type="EMBL" id="LXLI01000017">
    <property type="protein sequence ID" value="OFC94662.1"/>
    <property type="molecule type" value="Genomic_DNA"/>
</dbReference>
<accession>A0A9X5N8F1</accession>
<protein>
    <submittedName>
        <fullName evidence="2">Uncharacterized protein</fullName>
    </submittedName>
</protein>
<gene>
    <name evidence="2" type="ORF">BTGOE4_10520</name>
</gene>
<evidence type="ECO:0000313" key="2">
    <source>
        <dbReference type="EMBL" id="OFC94662.1"/>
    </source>
</evidence>
<evidence type="ECO:0000256" key="1">
    <source>
        <dbReference type="SAM" id="Phobius"/>
    </source>
</evidence>
<feature type="transmembrane region" description="Helical" evidence="1">
    <location>
        <begin position="6"/>
        <end position="29"/>
    </location>
</feature>
<keyword evidence="1" id="KW-0472">Membrane</keyword>
<organism evidence="2 3">
    <name type="scientific">Bacillus thuringiensis</name>
    <dbReference type="NCBI Taxonomy" id="1428"/>
    <lineage>
        <taxon>Bacteria</taxon>
        <taxon>Bacillati</taxon>
        <taxon>Bacillota</taxon>
        <taxon>Bacilli</taxon>
        <taxon>Bacillales</taxon>
        <taxon>Bacillaceae</taxon>
        <taxon>Bacillus</taxon>
        <taxon>Bacillus cereus group</taxon>
    </lineage>
</organism>
<proteinExistence type="predicted"/>